<evidence type="ECO:0000313" key="5">
    <source>
        <dbReference type="Proteomes" id="UP001589692"/>
    </source>
</evidence>
<dbReference type="InterPro" id="IPR013974">
    <property type="entry name" value="SAF"/>
</dbReference>
<keyword evidence="4" id="KW-0378">Hydrolase</keyword>
<comment type="caution">
    <text evidence="4">The sequence shown here is derived from an EMBL/GenBank/DDBJ whole genome shotgun (WGS) entry which is preliminary data.</text>
</comment>
<evidence type="ECO:0000256" key="1">
    <source>
        <dbReference type="ARBA" id="ARBA00010986"/>
    </source>
</evidence>
<evidence type="ECO:0000313" key="4">
    <source>
        <dbReference type="EMBL" id="MFB9950087.1"/>
    </source>
</evidence>
<proteinExistence type="inferred from homology"/>
<comment type="similarity">
    <text evidence="1">Belongs to the UxaA family.</text>
</comment>
<reference evidence="4 5" key="1">
    <citation type="submission" date="2024-09" db="EMBL/GenBank/DDBJ databases">
        <authorList>
            <person name="Sun Q."/>
            <person name="Mori K."/>
        </authorList>
    </citation>
    <scope>NUCLEOTIDE SEQUENCE [LARGE SCALE GENOMIC DNA]</scope>
    <source>
        <strain evidence="4 5">TBRC 4938</strain>
    </source>
</reference>
<dbReference type="SMART" id="SM00858">
    <property type="entry name" value="SAF"/>
    <property type="match status" value="1"/>
</dbReference>
<dbReference type="InterPro" id="IPR007392">
    <property type="entry name" value="GD_AH_second"/>
</dbReference>
<dbReference type="GO" id="GO:0016787">
    <property type="term" value="F:hydrolase activity"/>
    <property type="evidence" value="ECO:0007669"/>
    <property type="project" value="UniProtKB-KW"/>
</dbReference>
<accession>A0ABV6AHJ1</accession>
<organism evidence="4 5">
    <name type="scientific">Rhizobium puerariae</name>
    <dbReference type="NCBI Taxonomy" id="1585791"/>
    <lineage>
        <taxon>Bacteria</taxon>
        <taxon>Pseudomonadati</taxon>
        <taxon>Pseudomonadota</taxon>
        <taxon>Alphaproteobacteria</taxon>
        <taxon>Hyphomicrobiales</taxon>
        <taxon>Rhizobiaceae</taxon>
        <taxon>Rhizobium/Agrobacterium group</taxon>
        <taxon>Rhizobium</taxon>
    </lineage>
</organism>
<keyword evidence="2" id="KW-0456">Lyase</keyword>
<dbReference type="EMBL" id="JBHMAA010000015">
    <property type="protein sequence ID" value="MFB9950087.1"/>
    <property type="molecule type" value="Genomic_DNA"/>
</dbReference>
<name>A0ABV6AHJ1_9HYPH</name>
<keyword evidence="5" id="KW-1185">Reference proteome</keyword>
<dbReference type="InterPro" id="IPR044144">
    <property type="entry name" value="SAF_UxaA/GarD"/>
</dbReference>
<dbReference type="RefSeq" id="WP_377261922.1">
    <property type="nucleotide sequence ID" value="NZ_JBHMAA010000015.1"/>
</dbReference>
<protein>
    <submittedName>
        <fullName evidence="4">UxaA family hydrolase</fullName>
    </submittedName>
</protein>
<dbReference type="Pfam" id="PF04295">
    <property type="entry name" value="GD_AH_second"/>
    <property type="match status" value="1"/>
</dbReference>
<dbReference type="Pfam" id="PF08666">
    <property type="entry name" value="SAF"/>
    <property type="match status" value="1"/>
</dbReference>
<dbReference type="InterPro" id="IPR052172">
    <property type="entry name" value="UxaA_altronate/galactarate_dh"/>
</dbReference>
<gene>
    <name evidence="4" type="ORF">ACFFP0_14585</name>
</gene>
<dbReference type="CDD" id="cd11613">
    <property type="entry name" value="SAF_AH_GD"/>
    <property type="match status" value="1"/>
</dbReference>
<evidence type="ECO:0000256" key="2">
    <source>
        <dbReference type="ARBA" id="ARBA00023239"/>
    </source>
</evidence>
<dbReference type="Pfam" id="PF20629">
    <property type="entry name" value="GD_AH_C"/>
    <property type="match status" value="1"/>
</dbReference>
<feature type="domain" description="SAF" evidence="3">
    <location>
        <begin position="15"/>
        <end position="84"/>
    </location>
</feature>
<dbReference type="PANTHER" id="PTHR30536:SF5">
    <property type="entry name" value="ALTRONATE DEHYDRATASE"/>
    <property type="match status" value="1"/>
</dbReference>
<dbReference type="Gene3D" id="2.30.130.110">
    <property type="match status" value="1"/>
</dbReference>
<evidence type="ECO:0000259" key="3">
    <source>
        <dbReference type="SMART" id="SM00858"/>
    </source>
</evidence>
<dbReference type="Proteomes" id="UP001589692">
    <property type="component" value="Unassembled WGS sequence"/>
</dbReference>
<sequence length="510" mass="54637">MNEAVSPVIILNPVDDVGVARRPLPAGGLVGYGDLSARELIGRGHKVAIRPIPAGREVRKYGQVIGVASRDIAPGSHVHLHNLAMLPSEHEHQFSIDIEEMGMLPEAERRTFLGYDRGLGGAGTRNYIGVISSVNCSATVSRYIADHFNRMGGLDGFPDVDGVVALTHGGGCALNTGSEGYRLLIRTIQGYAKHPNFGGILMIGLGCETNQIAPILEHYRMEEGDRLRTMTIQQHGGTRKTIDAAITIIREMLPGVNAAVRTPQPLSRLKLALECGGSDGYSGISANPALGHASDLIVRNGGTTVLSETPEIYGAEHLLTRRAVTPEVARKLLQRIDWWRDYTARNGDELNNNPSHGNKLGGLTTILEKSLGAVAKGGSMPLKAVYEFAETVTQQGFVFMDTPGYDPVAVTGQVAGGCNVICFTTGRGSVSGFKPAPCIKIATNSEMYEHMKEDMDLNCGGIVTGEETIEEAGARIFEDVIAVASGKKTLSEIYDYGDNEFVPWQVGAVT</sequence>
<dbReference type="PANTHER" id="PTHR30536">
    <property type="entry name" value="ALTRONATE/GALACTARATE DEHYDRATASE"/>
    <property type="match status" value="1"/>
</dbReference>
<dbReference type="InterPro" id="IPR048332">
    <property type="entry name" value="GD_AH_C"/>
</dbReference>